<protein>
    <recommendedName>
        <fullName evidence="9">Flagellar M-ring protein</fullName>
    </recommendedName>
</protein>
<accession>A0AAE3VT02</accession>
<feature type="domain" description="Flagellar M-ring N-terminal" evidence="12">
    <location>
        <begin position="53"/>
        <end position="226"/>
    </location>
</feature>
<evidence type="ECO:0000256" key="11">
    <source>
        <dbReference type="SAM" id="Phobius"/>
    </source>
</evidence>
<keyword evidence="14" id="KW-0969">Cilium</keyword>
<dbReference type="EMBL" id="JAUSUL010000006">
    <property type="protein sequence ID" value="MDQ0317603.1"/>
    <property type="molecule type" value="Genomic_DNA"/>
</dbReference>
<keyword evidence="8 9" id="KW-0975">Bacterial flagellum</keyword>
<dbReference type="GO" id="GO:0071973">
    <property type="term" value="P:bacterial-type flagellum-dependent cell motility"/>
    <property type="evidence" value="ECO:0007669"/>
    <property type="project" value="InterPro"/>
</dbReference>
<dbReference type="PANTHER" id="PTHR30046">
    <property type="entry name" value="FLAGELLAR M-RING PROTEIN"/>
    <property type="match status" value="1"/>
</dbReference>
<dbReference type="PRINTS" id="PR01009">
    <property type="entry name" value="FLGMRINGFLIF"/>
</dbReference>
<evidence type="ECO:0000259" key="13">
    <source>
        <dbReference type="Pfam" id="PF08345"/>
    </source>
</evidence>
<evidence type="ECO:0000256" key="2">
    <source>
        <dbReference type="ARBA" id="ARBA00004651"/>
    </source>
</evidence>
<keyword evidence="5 11" id="KW-0812">Transmembrane</keyword>
<dbReference type="Gene3D" id="3.30.70.1530">
    <property type="entry name" value="Hypothetical protein rpa1041"/>
    <property type="match status" value="1"/>
</dbReference>
<gene>
    <name evidence="14" type="ORF">J2S73_004089</name>
</gene>
<reference evidence="14" key="1">
    <citation type="submission" date="2023-07" db="EMBL/GenBank/DDBJ databases">
        <title>Genomic Encyclopedia of Type Strains, Phase IV (KMG-IV): sequencing the most valuable type-strain genomes for metagenomic binning, comparative biology and taxonomic classification.</title>
        <authorList>
            <person name="Goeker M."/>
        </authorList>
    </citation>
    <scope>NUCLEOTIDE SEQUENCE</scope>
    <source>
        <strain evidence="14">DSM 21202</strain>
    </source>
</reference>
<feature type="domain" description="Flagellar M-ring C-terminal" evidence="13">
    <location>
        <begin position="258"/>
        <end position="422"/>
    </location>
</feature>
<comment type="similarity">
    <text evidence="3 9">Belongs to the FliF family.</text>
</comment>
<evidence type="ECO:0000256" key="10">
    <source>
        <dbReference type="SAM" id="MobiDB-lite"/>
    </source>
</evidence>
<dbReference type="Gene3D" id="3.30.300.30">
    <property type="match status" value="1"/>
</dbReference>
<evidence type="ECO:0000256" key="1">
    <source>
        <dbReference type="ARBA" id="ARBA00004117"/>
    </source>
</evidence>
<dbReference type="GO" id="GO:0003774">
    <property type="term" value="F:cytoskeletal motor activity"/>
    <property type="evidence" value="ECO:0007669"/>
    <property type="project" value="InterPro"/>
</dbReference>
<evidence type="ECO:0000256" key="5">
    <source>
        <dbReference type="ARBA" id="ARBA00022692"/>
    </source>
</evidence>
<dbReference type="GO" id="GO:0005886">
    <property type="term" value="C:plasma membrane"/>
    <property type="evidence" value="ECO:0007669"/>
    <property type="project" value="UniProtKB-SubCell"/>
</dbReference>
<evidence type="ECO:0000256" key="7">
    <source>
        <dbReference type="ARBA" id="ARBA00023136"/>
    </source>
</evidence>
<feature type="region of interest" description="Disordered" evidence="10">
    <location>
        <begin position="300"/>
        <end position="344"/>
    </location>
</feature>
<evidence type="ECO:0000256" key="8">
    <source>
        <dbReference type="ARBA" id="ARBA00023143"/>
    </source>
</evidence>
<dbReference type="Pfam" id="PF01514">
    <property type="entry name" value="YscJ_FliF"/>
    <property type="match status" value="1"/>
</dbReference>
<evidence type="ECO:0000313" key="15">
    <source>
        <dbReference type="Proteomes" id="UP001229244"/>
    </source>
</evidence>
<name>A0AAE3VT02_9HYPH</name>
<dbReference type="PANTHER" id="PTHR30046:SF0">
    <property type="entry name" value="FLAGELLAR M-RING PROTEIN"/>
    <property type="match status" value="1"/>
</dbReference>
<dbReference type="PIRSF" id="PIRSF004862">
    <property type="entry name" value="FliF"/>
    <property type="match status" value="1"/>
</dbReference>
<feature type="transmembrane region" description="Helical" evidence="11">
    <location>
        <begin position="31"/>
        <end position="52"/>
    </location>
</feature>
<evidence type="ECO:0000256" key="4">
    <source>
        <dbReference type="ARBA" id="ARBA00022475"/>
    </source>
</evidence>
<dbReference type="Proteomes" id="UP001229244">
    <property type="component" value="Unassembled WGS sequence"/>
</dbReference>
<dbReference type="InterPro" id="IPR043427">
    <property type="entry name" value="YscJ/FliF"/>
</dbReference>
<evidence type="ECO:0000256" key="6">
    <source>
        <dbReference type="ARBA" id="ARBA00022989"/>
    </source>
</evidence>
<dbReference type="InterPro" id="IPR045851">
    <property type="entry name" value="AMP-bd_C_sf"/>
</dbReference>
<dbReference type="InterPro" id="IPR000067">
    <property type="entry name" value="FlgMring_FliF"/>
</dbReference>
<keyword evidence="15" id="KW-1185">Reference proteome</keyword>
<dbReference type="InterPro" id="IPR006182">
    <property type="entry name" value="FliF_N_dom"/>
</dbReference>
<keyword evidence="14" id="KW-0282">Flagellum</keyword>
<proteinExistence type="inferred from homology"/>
<comment type="caution">
    <text evidence="14">The sequence shown here is derived from an EMBL/GenBank/DDBJ whole genome shotgun (WGS) entry which is preliminary data.</text>
</comment>
<evidence type="ECO:0000256" key="9">
    <source>
        <dbReference type="PIRNR" id="PIRNR004862"/>
    </source>
</evidence>
<dbReference type="InterPro" id="IPR013556">
    <property type="entry name" value="Flag_M-ring_C"/>
</dbReference>
<sequence>MTFEDRKQSMSGREQAERLWTNIKELGTRRLVALGLVGLTVLLVVGVGAYYLSQPEREALYVGLSREDVTRMGSALKDAGIDFDVSSDGTSILVAHSDTSQARMYLAEKGLPQDANSGYELFNELGSFGLTSFMQEITRVRALEGELARTIQSMNGIKAARVHIVLPERGSFRRDQQAASASVVIQTESAQDASAAPAIRHLVASALPGMKVDGVTVLNTEGAVLASGEDGATAAGGKLARLQNQVNAEIEENIRRTLTPYLGLNNFEISVASELDTDLTRTSETIFDPDSRVERSIRTVRESGQSRNAATDAPVTVQQNIPQEELPADSGGGSNEQNERREELTNYEISSKVVETVSDGFRVENLSIAVLVNRERLMEAASTNGSAIPVDTQIEEIEALVASAAGLNRDRGDQLKVSAVGFATGAGDLEPAPPLSMVDLLMRQFGTLINAATMLVIAVLLIWFGLRPAMRVILARPENEEAGDMEAAALASPDGSVLGLEGGEQSIMADDDINLIEDVTSKRNRTPQKRLEQIVDYDESQAAAVLRQWLTQEVKA</sequence>
<feature type="transmembrane region" description="Helical" evidence="11">
    <location>
        <begin position="445"/>
        <end position="466"/>
    </location>
</feature>
<comment type="subcellular location">
    <subcellularLocation>
        <location evidence="1 9">Bacterial flagellum basal body</location>
    </subcellularLocation>
    <subcellularLocation>
        <location evidence="2">Cell membrane</location>
        <topology evidence="2">Multi-pass membrane protein</topology>
    </subcellularLocation>
</comment>
<keyword evidence="4" id="KW-1003">Cell membrane</keyword>
<keyword evidence="6 11" id="KW-1133">Transmembrane helix</keyword>
<evidence type="ECO:0000259" key="12">
    <source>
        <dbReference type="Pfam" id="PF01514"/>
    </source>
</evidence>
<keyword evidence="7 11" id="KW-0472">Membrane</keyword>
<dbReference type="NCBIfam" id="TIGR00206">
    <property type="entry name" value="fliF"/>
    <property type="match status" value="1"/>
</dbReference>
<comment type="function">
    <text evidence="9">The M ring may be actively involved in energy transduction.</text>
</comment>
<dbReference type="Pfam" id="PF08345">
    <property type="entry name" value="YscJ_FliF_C"/>
    <property type="match status" value="1"/>
</dbReference>
<organism evidence="14 15">
    <name type="scientific">Amorphus orientalis</name>
    <dbReference type="NCBI Taxonomy" id="649198"/>
    <lineage>
        <taxon>Bacteria</taxon>
        <taxon>Pseudomonadati</taxon>
        <taxon>Pseudomonadota</taxon>
        <taxon>Alphaproteobacteria</taxon>
        <taxon>Hyphomicrobiales</taxon>
        <taxon>Amorphaceae</taxon>
        <taxon>Amorphus</taxon>
    </lineage>
</organism>
<evidence type="ECO:0000313" key="14">
    <source>
        <dbReference type="EMBL" id="MDQ0317603.1"/>
    </source>
</evidence>
<dbReference type="GO" id="GO:0009431">
    <property type="term" value="C:bacterial-type flagellum basal body, MS ring"/>
    <property type="evidence" value="ECO:0007669"/>
    <property type="project" value="InterPro"/>
</dbReference>
<evidence type="ECO:0000256" key="3">
    <source>
        <dbReference type="ARBA" id="ARBA00007971"/>
    </source>
</evidence>
<dbReference type="AlphaFoldDB" id="A0AAE3VT02"/>
<keyword evidence="14" id="KW-0966">Cell projection</keyword>